<dbReference type="GO" id="GO:1990976">
    <property type="term" value="P:protein transport along microtubule to mitotic spindle pole body"/>
    <property type="evidence" value="ECO:0007669"/>
    <property type="project" value="EnsemblFungi"/>
</dbReference>
<keyword evidence="8" id="KW-0132">Cell division</keyword>
<dbReference type="HOGENOM" id="CLU_2560025_0_0_1"/>
<dbReference type="eggNOG" id="ENOG502SBWQ">
    <property type="taxonomic scope" value="Eukaryota"/>
</dbReference>
<keyword evidence="18" id="KW-1185">Reference proteome</keyword>
<dbReference type="STRING" id="436907.A7TJZ6"/>
<accession>A7TJZ6</accession>
<evidence type="ECO:0000256" key="9">
    <source>
        <dbReference type="ARBA" id="ARBA00022701"/>
    </source>
</evidence>
<keyword evidence="7" id="KW-0963">Cytoplasm</keyword>
<gene>
    <name evidence="17" type="ORF">Kpol_1037p55</name>
</gene>
<evidence type="ECO:0000256" key="4">
    <source>
        <dbReference type="ARBA" id="ARBA00010146"/>
    </source>
</evidence>
<evidence type="ECO:0000256" key="3">
    <source>
        <dbReference type="ARBA" id="ARBA00004629"/>
    </source>
</evidence>
<dbReference type="EMBL" id="DS480404">
    <property type="protein sequence ID" value="EDO17458.1"/>
    <property type="molecule type" value="Genomic_DNA"/>
</dbReference>
<dbReference type="GO" id="GO:0044732">
    <property type="term" value="C:mitotic spindle pole body"/>
    <property type="evidence" value="ECO:0007669"/>
    <property type="project" value="TreeGrafter"/>
</dbReference>
<dbReference type="KEGG" id="vpo:Kpol_1037p55"/>
<evidence type="ECO:0000256" key="8">
    <source>
        <dbReference type="ARBA" id="ARBA00022618"/>
    </source>
</evidence>
<name>A7TJZ6_VANPO</name>
<keyword evidence="6" id="KW-0158">Chromosome</keyword>
<dbReference type="GO" id="GO:0031116">
    <property type="term" value="P:positive regulation of microtubule polymerization"/>
    <property type="evidence" value="ECO:0007669"/>
    <property type="project" value="EnsemblFungi"/>
</dbReference>
<dbReference type="OrthoDB" id="5566853at2759"/>
<proteinExistence type="inferred from homology"/>
<comment type="similarity">
    <text evidence="4">Belongs to the DASH complex DAD1 family.</text>
</comment>
<keyword evidence="14" id="KW-0131">Cell cycle</keyword>
<dbReference type="Proteomes" id="UP000000267">
    <property type="component" value="Unassembled WGS sequence"/>
</dbReference>
<keyword evidence="10" id="KW-0498">Mitosis</keyword>
<dbReference type="PANTHER" id="PTHR28025:SF1">
    <property type="entry name" value="DASH COMPLEX SUBUNIT DAD1"/>
    <property type="match status" value="1"/>
</dbReference>
<keyword evidence="9" id="KW-0493">Microtubule</keyword>
<evidence type="ECO:0000256" key="7">
    <source>
        <dbReference type="ARBA" id="ARBA00022490"/>
    </source>
</evidence>
<evidence type="ECO:0000256" key="10">
    <source>
        <dbReference type="ARBA" id="ARBA00022776"/>
    </source>
</evidence>
<protein>
    <recommendedName>
        <fullName evidence="5">DASH complex subunit DAD1</fullName>
    </recommendedName>
    <alternativeName>
        <fullName evidence="16">Outer kinetochore protein DAD1</fullName>
    </alternativeName>
</protein>
<evidence type="ECO:0000256" key="2">
    <source>
        <dbReference type="ARBA" id="ARBA00004186"/>
    </source>
</evidence>
<dbReference type="FunCoup" id="A7TJZ6">
    <property type="interactions" value="39"/>
</dbReference>
<keyword evidence="11" id="KW-0995">Kinetochore</keyword>
<evidence type="ECO:0000256" key="5">
    <source>
        <dbReference type="ARBA" id="ARBA00020261"/>
    </source>
</evidence>
<keyword evidence="13" id="KW-0539">Nucleus</keyword>
<reference evidence="17 18" key="1">
    <citation type="journal article" date="2007" name="Proc. Natl. Acad. Sci. U.S.A.">
        <title>Independent sorting-out of thousands of duplicated gene pairs in two yeast species descended from a whole-genome duplication.</title>
        <authorList>
            <person name="Scannell D.R."/>
            <person name="Frank A.C."/>
            <person name="Conant G.C."/>
            <person name="Byrne K.P."/>
            <person name="Woolfit M."/>
            <person name="Wolfe K.H."/>
        </authorList>
    </citation>
    <scope>NUCLEOTIDE SEQUENCE [LARGE SCALE GENOMIC DNA]</scope>
    <source>
        <strain evidence="18">ATCC 22028 / DSM 70294 / BCRC 21397 / CBS 2163 / NBRC 10782 / NRRL Y-8283 / UCD 57-17</strain>
    </source>
</reference>
<evidence type="ECO:0000313" key="18">
    <source>
        <dbReference type="Proteomes" id="UP000000267"/>
    </source>
</evidence>
<dbReference type="GO" id="GO:0042729">
    <property type="term" value="C:DASH complex"/>
    <property type="evidence" value="ECO:0007669"/>
    <property type="project" value="EnsemblFungi"/>
</dbReference>
<dbReference type="Pfam" id="PF08649">
    <property type="entry name" value="DASH_Dad1"/>
    <property type="match status" value="1"/>
</dbReference>
<dbReference type="OMA" id="YIKNISA"/>
<evidence type="ECO:0000256" key="15">
    <source>
        <dbReference type="ARBA" id="ARBA00023328"/>
    </source>
</evidence>
<dbReference type="GO" id="GO:1990758">
    <property type="term" value="P:mitotic sister chromatid biorientation"/>
    <property type="evidence" value="ECO:0007669"/>
    <property type="project" value="EnsemblFungi"/>
</dbReference>
<dbReference type="GO" id="GO:0051987">
    <property type="term" value="P:positive regulation of attachment of spindle microtubules to kinetochore"/>
    <property type="evidence" value="ECO:0007669"/>
    <property type="project" value="EnsemblFungi"/>
</dbReference>
<dbReference type="InterPro" id="IPR013958">
    <property type="entry name" value="DASH_Dad1"/>
</dbReference>
<dbReference type="PhylomeDB" id="A7TJZ6"/>
<evidence type="ECO:0000256" key="1">
    <source>
        <dbReference type="ARBA" id="ARBA00004123"/>
    </source>
</evidence>
<keyword evidence="15" id="KW-0137">Centromere</keyword>
<evidence type="ECO:0000256" key="6">
    <source>
        <dbReference type="ARBA" id="ARBA00022454"/>
    </source>
</evidence>
<evidence type="ECO:0000256" key="11">
    <source>
        <dbReference type="ARBA" id="ARBA00022838"/>
    </source>
</evidence>
<dbReference type="GO" id="GO:0072686">
    <property type="term" value="C:mitotic spindle"/>
    <property type="evidence" value="ECO:0007669"/>
    <property type="project" value="InterPro"/>
</dbReference>
<dbReference type="GO" id="GO:0051010">
    <property type="term" value="F:microtubule plus-end binding"/>
    <property type="evidence" value="ECO:0007669"/>
    <property type="project" value="EnsemblFungi"/>
</dbReference>
<evidence type="ECO:0000256" key="16">
    <source>
        <dbReference type="ARBA" id="ARBA00030566"/>
    </source>
</evidence>
<evidence type="ECO:0000256" key="12">
    <source>
        <dbReference type="ARBA" id="ARBA00023212"/>
    </source>
</evidence>
<dbReference type="GeneID" id="5545678"/>
<dbReference type="RefSeq" id="XP_001645316.1">
    <property type="nucleotide sequence ID" value="XM_001645266.1"/>
</dbReference>
<sequence>MSDSESIIGGASEREREEYNDQLFMEKRDLILQDITNTMDSILNNLNGLNISLESSIALGSQFESVCDLWKTFYTSAPKDGK</sequence>
<dbReference type="GO" id="GO:0005876">
    <property type="term" value="C:spindle microtubule"/>
    <property type="evidence" value="ECO:0007669"/>
    <property type="project" value="TreeGrafter"/>
</dbReference>
<keyword evidence="12" id="KW-0206">Cytoskeleton</keyword>
<comment type="subcellular location">
    <subcellularLocation>
        <location evidence="3">Chromosome</location>
        <location evidence="3">Centromere</location>
        <location evidence="3">Kinetochore</location>
    </subcellularLocation>
    <subcellularLocation>
        <location evidence="2">Cytoplasm</location>
        <location evidence="2">Cytoskeleton</location>
        <location evidence="2">Spindle</location>
    </subcellularLocation>
    <subcellularLocation>
        <location evidence="1">Nucleus</location>
    </subcellularLocation>
</comment>
<evidence type="ECO:0000313" key="17">
    <source>
        <dbReference type="EMBL" id="EDO17458.1"/>
    </source>
</evidence>
<organism evidence="18">
    <name type="scientific">Vanderwaltozyma polyspora (strain ATCC 22028 / DSM 70294 / BCRC 21397 / CBS 2163 / NBRC 10782 / NRRL Y-8283 / UCD 57-17)</name>
    <name type="common">Kluyveromyces polysporus</name>
    <dbReference type="NCBI Taxonomy" id="436907"/>
    <lineage>
        <taxon>Eukaryota</taxon>
        <taxon>Fungi</taxon>
        <taxon>Dikarya</taxon>
        <taxon>Ascomycota</taxon>
        <taxon>Saccharomycotina</taxon>
        <taxon>Saccharomycetes</taxon>
        <taxon>Saccharomycetales</taxon>
        <taxon>Saccharomycetaceae</taxon>
        <taxon>Vanderwaltozyma</taxon>
    </lineage>
</organism>
<dbReference type="InParanoid" id="A7TJZ6"/>
<evidence type="ECO:0000256" key="14">
    <source>
        <dbReference type="ARBA" id="ARBA00023306"/>
    </source>
</evidence>
<dbReference type="PANTHER" id="PTHR28025">
    <property type="entry name" value="DASH COMPLEX SUBUNIT DAD1"/>
    <property type="match status" value="1"/>
</dbReference>
<dbReference type="AlphaFoldDB" id="A7TJZ6"/>
<evidence type="ECO:0000256" key="13">
    <source>
        <dbReference type="ARBA" id="ARBA00023242"/>
    </source>
</evidence>
<dbReference type="GO" id="GO:0051301">
    <property type="term" value="P:cell division"/>
    <property type="evidence" value="ECO:0007669"/>
    <property type="project" value="UniProtKB-KW"/>
</dbReference>